<organism evidence="2 3">
    <name type="scientific">Caldalkalibacillus horti</name>
    <dbReference type="NCBI Taxonomy" id="77523"/>
    <lineage>
        <taxon>Bacteria</taxon>
        <taxon>Bacillati</taxon>
        <taxon>Bacillota</taxon>
        <taxon>Bacilli</taxon>
        <taxon>Bacillales</taxon>
        <taxon>Bacillaceae</taxon>
        <taxon>Caldalkalibacillus</taxon>
    </lineage>
</organism>
<keyword evidence="1" id="KW-1133">Transmembrane helix</keyword>
<feature type="transmembrane region" description="Helical" evidence="1">
    <location>
        <begin position="103"/>
        <end position="122"/>
    </location>
</feature>
<feature type="transmembrane region" description="Helical" evidence="1">
    <location>
        <begin position="12"/>
        <end position="37"/>
    </location>
</feature>
<evidence type="ECO:0000313" key="3">
    <source>
        <dbReference type="Proteomes" id="UP001235840"/>
    </source>
</evidence>
<accession>A0ABT9W1M0</accession>
<dbReference type="PANTHER" id="PTHR41324">
    <property type="entry name" value="MEMBRANE PROTEIN-RELATED"/>
    <property type="match status" value="1"/>
</dbReference>
<dbReference type="InterPro" id="IPR018710">
    <property type="entry name" value="DUF2232"/>
</dbReference>
<feature type="transmembrane region" description="Helical" evidence="1">
    <location>
        <begin position="170"/>
        <end position="189"/>
    </location>
</feature>
<sequence length="314" mass="35269">MRNISALTHGAIMTGVFIVLLFIMLFVPLINLIVLLFMPLPFMIHMMRYGWKSTLIVGVVASIVTLILLAPAVIITIMALTVGGVMGYFYAHKKGRFSPIIGGALTYLANYLLILLLSLVLFDINMVQVLQQYVTDMVNTTEEASHFLQLPLNETQLEAYRESIGMVADMFPAIMILSSLLLASLNHLISRPILKRLGHAIEGLPPFREWSFPKSLLFYYLLSLLVFIFNMAQQGSAIYMIVVNIHPILEILLYIQGLAVIAYYSHHKKWGKTLPIIAVVLTVFLASFATLVIRMIGIFELGLGIRKRLQSKEK</sequence>
<dbReference type="Proteomes" id="UP001235840">
    <property type="component" value="Unassembled WGS sequence"/>
</dbReference>
<reference evidence="2 3" key="1">
    <citation type="submission" date="2023-07" db="EMBL/GenBank/DDBJ databases">
        <title>Genomic Encyclopedia of Type Strains, Phase IV (KMG-IV): sequencing the most valuable type-strain genomes for metagenomic binning, comparative biology and taxonomic classification.</title>
        <authorList>
            <person name="Goeker M."/>
        </authorList>
    </citation>
    <scope>NUCLEOTIDE SEQUENCE [LARGE SCALE GENOMIC DNA]</scope>
    <source>
        <strain evidence="2 3">DSM 12751</strain>
    </source>
</reference>
<feature type="transmembrane region" description="Helical" evidence="1">
    <location>
        <begin position="216"/>
        <end position="232"/>
    </location>
</feature>
<name>A0ABT9W1M0_9BACI</name>
<evidence type="ECO:0000256" key="1">
    <source>
        <dbReference type="SAM" id="Phobius"/>
    </source>
</evidence>
<proteinExistence type="predicted"/>
<dbReference type="Gene3D" id="1.10.1760.20">
    <property type="match status" value="1"/>
</dbReference>
<keyword evidence="1" id="KW-0812">Transmembrane</keyword>
<dbReference type="RefSeq" id="WP_307395873.1">
    <property type="nucleotide sequence ID" value="NZ_BAAADK010000046.1"/>
</dbReference>
<keyword evidence="1" id="KW-0472">Membrane</keyword>
<dbReference type="EMBL" id="JAUSTY010000013">
    <property type="protein sequence ID" value="MDQ0167131.1"/>
    <property type="molecule type" value="Genomic_DNA"/>
</dbReference>
<keyword evidence="3" id="KW-1185">Reference proteome</keyword>
<comment type="caution">
    <text evidence="2">The sequence shown here is derived from an EMBL/GenBank/DDBJ whole genome shotgun (WGS) entry which is preliminary data.</text>
</comment>
<gene>
    <name evidence="2" type="ORF">J2S11_003056</name>
</gene>
<feature type="transmembrane region" description="Helical" evidence="1">
    <location>
        <begin position="276"/>
        <end position="299"/>
    </location>
</feature>
<protein>
    <submittedName>
        <fullName evidence="2">Uncharacterized protein YybS (DUF2232 family)</fullName>
    </submittedName>
</protein>
<dbReference type="Pfam" id="PF09991">
    <property type="entry name" value="DUF2232"/>
    <property type="match status" value="1"/>
</dbReference>
<feature type="transmembrane region" description="Helical" evidence="1">
    <location>
        <begin position="238"/>
        <end position="264"/>
    </location>
</feature>
<evidence type="ECO:0000313" key="2">
    <source>
        <dbReference type="EMBL" id="MDQ0167131.1"/>
    </source>
</evidence>
<dbReference type="PANTHER" id="PTHR41324:SF1">
    <property type="entry name" value="DUF2232 DOMAIN-CONTAINING PROTEIN"/>
    <property type="match status" value="1"/>
</dbReference>